<sequence>MFSFPFFQIIEFQKCHADHPIGKFFRQCTKLKIKLDHCFRQEVCEHMRSKEEKVVTTDDAVITTSANSRVMELVEQSSPPWRWFRGFQEMAALPLLKPYKMGKFDLSHREEGYDNSKQLLIPNHIMVGGILAFRNLMQSRIVLAPLTRSRSYGNVPQPYAILYYSQRTSNGGFLIAEATGVSDTAHGLPHTPGIWTREQVEAWKPIVDAVRAKGAVFFCQLWHCGRFSKPEYQPNGEDPVSSTDKAAPPYVYDNGYVDEYSPPRRLRTDEIPGIVNDFRVAARNAVEAGNFSSSVVAILSYCSGGGHRIPSRRTGFDGVEIHGAHGFLIEQFLKDSVNDRDDEYGGSLDRRCRFALEVVAAVADEIGADRVGVRLSPFADYGGCRDSDPEALALHLIRQLNQHGVLYCHMVEPEM</sequence>
<dbReference type="GO" id="GO:0010181">
    <property type="term" value="F:FMN binding"/>
    <property type="evidence" value="ECO:0007669"/>
    <property type="project" value="InterPro"/>
</dbReference>
<dbReference type="Proteomes" id="UP001055439">
    <property type="component" value="Chromosome 6"/>
</dbReference>
<dbReference type="PANTHER" id="PTHR22893:SF132">
    <property type="entry name" value="12-OXO-PHYTODIENOIC ACID REDUCTASE"/>
    <property type="match status" value="1"/>
</dbReference>
<evidence type="ECO:0000256" key="8">
    <source>
        <dbReference type="ARBA" id="ARBA00022857"/>
    </source>
</evidence>
<dbReference type="AlphaFoldDB" id="A0A9E7KC45"/>
<dbReference type="CDD" id="cd02933">
    <property type="entry name" value="OYE_like_FMN"/>
    <property type="match status" value="1"/>
</dbReference>
<evidence type="ECO:0000259" key="11">
    <source>
        <dbReference type="Pfam" id="PF00724"/>
    </source>
</evidence>
<feature type="non-terminal residue" evidence="12">
    <location>
        <position position="415"/>
    </location>
</feature>
<organism evidence="12 13">
    <name type="scientific">Musa troglodytarum</name>
    <name type="common">fe'i banana</name>
    <dbReference type="NCBI Taxonomy" id="320322"/>
    <lineage>
        <taxon>Eukaryota</taxon>
        <taxon>Viridiplantae</taxon>
        <taxon>Streptophyta</taxon>
        <taxon>Embryophyta</taxon>
        <taxon>Tracheophyta</taxon>
        <taxon>Spermatophyta</taxon>
        <taxon>Magnoliopsida</taxon>
        <taxon>Liliopsida</taxon>
        <taxon>Zingiberales</taxon>
        <taxon>Musaceae</taxon>
        <taxon>Musa</taxon>
    </lineage>
</organism>
<dbReference type="SUPFAM" id="SSF51395">
    <property type="entry name" value="FMN-linked oxidoreductases"/>
    <property type="match status" value="2"/>
</dbReference>
<evidence type="ECO:0000313" key="12">
    <source>
        <dbReference type="EMBL" id="URE12337.1"/>
    </source>
</evidence>
<dbReference type="Pfam" id="PF00724">
    <property type="entry name" value="Oxidored_FMN"/>
    <property type="match status" value="2"/>
</dbReference>
<dbReference type="PANTHER" id="PTHR22893">
    <property type="entry name" value="NADH OXIDOREDUCTASE-RELATED"/>
    <property type="match status" value="1"/>
</dbReference>
<reference evidence="12" key="1">
    <citation type="submission" date="2022-05" db="EMBL/GenBank/DDBJ databases">
        <title>The Musa troglodytarum L. genome provides insights into the mechanism of non-climacteric behaviour and enrichment of carotenoids.</title>
        <authorList>
            <person name="Wang J."/>
        </authorList>
    </citation>
    <scope>NUCLEOTIDE SEQUENCE</scope>
    <source>
        <tissue evidence="12">Leaf</tissue>
    </source>
</reference>
<keyword evidence="13" id="KW-1185">Reference proteome</keyword>
<dbReference type="InterPro" id="IPR013785">
    <property type="entry name" value="Aldolase_TIM"/>
</dbReference>
<keyword evidence="10" id="KW-0275">Fatty acid biosynthesis</keyword>
<keyword evidence="6" id="KW-0925">Oxylipin biosynthesis</keyword>
<dbReference type="GO" id="GO:0031408">
    <property type="term" value="P:oxylipin biosynthetic process"/>
    <property type="evidence" value="ECO:0007669"/>
    <property type="project" value="UniProtKB-KW"/>
</dbReference>
<dbReference type="Gene3D" id="3.20.20.70">
    <property type="entry name" value="Aldolase class I"/>
    <property type="match status" value="1"/>
</dbReference>
<evidence type="ECO:0000256" key="10">
    <source>
        <dbReference type="ARBA" id="ARBA00023160"/>
    </source>
</evidence>
<proteinExistence type="inferred from homology"/>
<evidence type="ECO:0000256" key="4">
    <source>
        <dbReference type="ARBA" id="ARBA00022630"/>
    </source>
</evidence>
<protein>
    <submittedName>
        <fullName evidence="12">12-oxophytodienoic acid reductase</fullName>
    </submittedName>
</protein>
<dbReference type="GO" id="GO:0016491">
    <property type="term" value="F:oxidoreductase activity"/>
    <property type="evidence" value="ECO:0007669"/>
    <property type="project" value="InterPro"/>
</dbReference>
<comment type="cofactor">
    <cofactor evidence="1">
        <name>FMN</name>
        <dbReference type="ChEBI" id="CHEBI:58210"/>
    </cofactor>
</comment>
<comment type="similarity">
    <text evidence="2">Belongs to the NADH:flavin oxidoreductase/NADH oxidase family.</text>
</comment>
<dbReference type="EMBL" id="CP097508">
    <property type="protein sequence ID" value="URE12337.1"/>
    <property type="molecule type" value="Genomic_DNA"/>
</dbReference>
<evidence type="ECO:0000256" key="2">
    <source>
        <dbReference type="ARBA" id="ARBA00005979"/>
    </source>
</evidence>
<keyword evidence="5" id="KW-0288">FMN</keyword>
<feature type="domain" description="NADH:flavin oxidoreductase/NADH oxidase N-terminal" evidence="11">
    <location>
        <begin position="136"/>
        <end position="289"/>
    </location>
</feature>
<name>A0A9E7KC45_9LILI</name>
<keyword evidence="7" id="KW-0276">Fatty acid metabolism</keyword>
<evidence type="ECO:0000256" key="3">
    <source>
        <dbReference type="ARBA" id="ARBA00022516"/>
    </source>
</evidence>
<evidence type="ECO:0000256" key="6">
    <source>
        <dbReference type="ARBA" id="ARBA00022767"/>
    </source>
</evidence>
<evidence type="ECO:0000256" key="5">
    <source>
        <dbReference type="ARBA" id="ARBA00022643"/>
    </source>
</evidence>
<keyword evidence="8" id="KW-0521">NADP</keyword>
<dbReference type="InterPro" id="IPR001155">
    <property type="entry name" value="OxRdtase_FMN_N"/>
</dbReference>
<keyword evidence="9" id="KW-0443">Lipid metabolism</keyword>
<evidence type="ECO:0000256" key="1">
    <source>
        <dbReference type="ARBA" id="ARBA00001917"/>
    </source>
</evidence>
<keyword evidence="3" id="KW-0444">Lipid biosynthesis</keyword>
<evidence type="ECO:0000256" key="7">
    <source>
        <dbReference type="ARBA" id="ARBA00022832"/>
    </source>
</evidence>
<dbReference type="InterPro" id="IPR045247">
    <property type="entry name" value="Oye-like"/>
</dbReference>
<dbReference type="OrthoDB" id="1663137at2759"/>
<feature type="domain" description="NADH:flavin oxidoreductase/NADH oxidase N-terminal" evidence="11">
    <location>
        <begin position="312"/>
        <end position="387"/>
    </location>
</feature>
<gene>
    <name evidence="12" type="ORF">MUK42_23039</name>
</gene>
<evidence type="ECO:0000256" key="9">
    <source>
        <dbReference type="ARBA" id="ARBA00023098"/>
    </source>
</evidence>
<evidence type="ECO:0000313" key="13">
    <source>
        <dbReference type="Proteomes" id="UP001055439"/>
    </source>
</evidence>
<dbReference type="GO" id="GO:0006633">
    <property type="term" value="P:fatty acid biosynthetic process"/>
    <property type="evidence" value="ECO:0007669"/>
    <property type="project" value="UniProtKB-KW"/>
</dbReference>
<keyword evidence="4" id="KW-0285">Flavoprotein</keyword>
<accession>A0A9E7KC45</accession>